<name>A0ACC0P097_RHOML</name>
<keyword evidence="2" id="KW-1185">Reference proteome</keyword>
<proteinExistence type="predicted"/>
<reference evidence="1" key="1">
    <citation type="submission" date="2022-02" db="EMBL/GenBank/DDBJ databases">
        <title>Plant Genome Project.</title>
        <authorList>
            <person name="Zhang R.-G."/>
        </authorList>
    </citation>
    <scope>NUCLEOTIDE SEQUENCE</scope>
    <source>
        <strain evidence="1">AT1</strain>
    </source>
</reference>
<dbReference type="EMBL" id="CM046391">
    <property type="protein sequence ID" value="KAI8558895.1"/>
    <property type="molecule type" value="Genomic_DNA"/>
</dbReference>
<comment type="caution">
    <text evidence="1">The sequence shown here is derived from an EMBL/GenBank/DDBJ whole genome shotgun (WGS) entry which is preliminary data.</text>
</comment>
<sequence length="65" mass="7439">MGYGRDQIPTQSGNVIPNRKCPNMGILRVWHHILILVPSKRRNHENMVSHSHSSSKFLSFKLSLS</sequence>
<dbReference type="Proteomes" id="UP001062846">
    <property type="component" value="Chromosome 4"/>
</dbReference>
<evidence type="ECO:0000313" key="1">
    <source>
        <dbReference type="EMBL" id="KAI8558895.1"/>
    </source>
</evidence>
<accession>A0ACC0P097</accession>
<gene>
    <name evidence="1" type="ORF">RHMOL_Rhmol04G0131800</name>
</gene>
<protein>
    <submittedName>
        <fullName evidence="1">Uncharacterized protein</fullName>
    </submittedName>
</protein>
<organism evidence="1 2">
    <name type="scientific">Rhododendron molle</name>
    <name type="common">Chinese azalea</name>
    <name type="synonym">Azalea mollis</name>
    <dbReference type="NCBI Taxonomy" id="49168"/>
    <lineage>
        <taxon>Eukaryota</taxon>
        <taxon>Viridiplantae</taxon>
        <taxon>Streptophyta</taxon>
        <taxon>Embryophyta</taxon>
        <taxon>Tracheophyta</taxon>
        <taxon>Spermatophyta</taxon>
        <taxon>Magnoliopsida</taxon>
        <taxon>eudicotyledons</taxon>
        <taxon>Gunneridae</taxon>
        <taxon>Pentapetalae</taxon>
        <taxon>asterids</taxon>
        <taxon>Ericales</taxon>
        <taxon>Ericaceae</taxon>
        <taxon>Ericoideae</taxon>
        <taxon>Rhodoreae</taxon>
        <taxon>Rhododendron</taxon>
    </lineage>
</organism>
<evidence type="ECO:0000313" key="2">
    <source>
        <dbReference type="Proteomes" id="UP001062846"/>
    </source>
</evidence>